<keyword evidence="2" id="KW-1185">Reference proteome</keyword>
<dbReference type="HOGENOM" id="CLU_2376986_0_0_1"/>
<evidence type="ECO:0000313" key="2">
    <source>
        <dbReference type="Proteomes" id="UP000026915"/>
    </source>
</evidence>
<name>A0A061FTH2_THECC</name>
<dbReference type="InParanoid" id="A0A061FTH2"/>
<evidence type="ECO:0000313" key="1">
    <source>
        <dbReference type="EMBL" id="EOY17959.1"/>
    </source>
</evidence>
<dbReference type="EMBL" id="CM001888">
    <property type="protein sequence ID" value="EOY17959.1"/>
    <property type="molecule type" value="Genomic_DNA"/>
</dbReference>
<dbReference type="AlphaFoldDB" id="A0A061FTH2"/>
<reference evidence="1 2" key="1">
    <citation type="journal article" date="2013" name="Genome Biol.">
        <title>The genome sequence of the most widely cultivated cacao type and its use to identify candidate genes regulating pod color.</title>
        <authorList>
            <person name="Motamayor J.C."/>
            <person name="Mockaitis K."/>
            <person name="Schmutz J."/>
            <person name="Haiminen N."/>
            <person name="Iii D.L."/>
            <person name="Cornejo O."/>
            <person name="Findley S.D."/>
            <person name="Zheng P."/>
            <person name="Utro F."/>
            <person name="Royaert S."/>
            <person name="Saski C."/>
            <person name="Jenkins J."/>
            <person name="Podicheti R."/>
            <person name="Zhao M."/>
            <person name="Scheffler B.E."/>
            <person name="Stack J.C."/>
            <person name="Feltus F.A."/>
            <person name="Mustiga G.M."/>
            <person name="Amores F."/>
            <person name="Phillips W."/>
            <person name="Marelli J.P."/>
            <person name="May G.D."/>
            <person name="Shapiro H."/>
            <person name="Ma J."/>
            <person name="Bustamante C.D."/>
            <person name="Schnell R.J."/>
            <person name="Main D."/>
            <person name="Gilbert D."/>
            <person name="Parida L."/>
            <person name="Kuhn D.N."/>
        </authorList>
    </citation>
    <scope>NUCLEOTIDE SEQUENCE [LARGE SCALE GENOMIC DNA]</scope>
    <source>
        <strain evidence="2">cv. Matina 1-6</strain>
    </source>
</reference>
<protein>
    <submittedName>
        <fullName evidence="1">Uncharacterized protein</fullName>
    </submittedName>
</protein>
<proteinExistence type="predicted"/>
<sequence>MDALLCFFLLEFSIGRCDRFKSRRRSHLTKSTRPLTDANKKIDQTMIDYNDWLCDQLDEGGTKFRKVVRRWLVTIEPINCPSHYPQPTHQQESIN</sequence>
<gene>
    <name evidence="1" type="ORF">TCM_042646</name>
</gene>
<dbReference type="Gramene" id="EOY17959">
    <property type="protein sequence ID" value="EOY17959"/>
    <property type="gene ID" value="TCM_042646"/>
</dbReference>
<dbReference type="Proteomes" id="UP000026915">
    <property type="component" value="Chromosome 10"/>
</dbReference>
<accession>A0A061FTH2</accession>
<organism evidence="1 2">
    <name type="scientific">Theobroma cacao</name>
    <name type="common">Cacao</name>
    <name type="synonym">Cocoa</name>
    <dbReference type="NCBI Taxonomy" id="3641"/>
    <lineage>
        <taxon>Eukaryota</taxon>
        <taxon>Viridiplantae</taxon>
        <taxon>Streptophyta</taxon>
        <taxon>Embryophyta</taxon>
        <taxon>Tracheophyta</taxon>
        <taxon>Spermatophyta</taxon>
        <taxon>Magnoliopsida</taxon>
        <taxon>eudicotyledons</taxon>
        <taxon>Gunneridae</taxon>
        <taxon>Pentapetalae</taxon>
        <taxon>rosids</taxon>
        <taxon>malvids</taxon>
        <taxon>Malvales</taxon>
        <taxon>Malvaceae</taxon>
        <taxon>Byttnerioideae</taxon>
        <taxon>Theobroma</taxon>
    </lineage>
</organism>